<evidence type="ECO:0000313" key="2">
    <source>
        <dbReference type="EMBL" id="GFX90916.1"/>
    </source>
</evidence>
<organism evidence="2 3">
    <name type="scientific">Trichonephila clavipes</name>
    <name type="common">Golden silk orbweaver</name>
    <name type="synonym">Nephila clavipes</name>
    <dbReference type="NCBI Taxonomy" id="2585209"/>
    <lineage>
        <taxon>Eukaryota</taxon>
        <taxon>Metazoa</taxon>
        <taxon>Ecdysozoa</taxon>
        <taxon>Arthropoda</taxon>
        <taxon>Chelicerata</taxon>
        <taxon>Arachnida</taxon>
        <taxon>Araneae</taxon>
        <taxon>Araneomorphae</taxon>
        <taxon>Entelegynae</taxon>
        <taxon>Araneoidea</taxon>
        <taxon>Nephilidae</taxon>
        <taxon>Trichonephila</taxon>
    </lineage>
</organism>
<feature type="region of interest" description="Disordered" evidence="1">
    <location>
        <begin position="1"/>
        <end position="37"/>
    </location>
</feature>
<proteinExistence type="predicted"/>
<evidence type="ECO:0000256" key="1">
    <source>
        <dbReference type="SAM" id="MobiDB-lite"/>
    </source>
</evidence>
<evidence type="ECO:0000313" key="3">
    <source>
        <dbReference type="Proteomes" id="UP000887159"/>
    </source>
</evidence>
<feature type="compositionally biased region" description="Polar residues" evidence="1">
    <location>
        <begin position="1"/>
        <end position="30"/>
    </location>
</feature>
<name>A0A8X6USK0_TRICX</name>
<accession>A0A8X6USK0</accession>
<keyword evidence="3" id="KW-1185">Reference proteome</keyword>
<dbReference type="Proteomes" id="UP000887159">
    <property type="component" value="Unassembled WGS sequence"/>
</dbReference>
<protein>
    <submittedName>
        <fullName evidence="2">Uncharacterized protein</fullName>
    </submittedName>
</protein>
<gene>
    <name evidence="2" type="ORF">TNCV_3167471</name>
</gene>
<sequence length="81" mass="9064">MATGSSLTQNHSRSQSEIQGDLNNLPMHTSVQDHENADKQKICRTAIPVDRLTYAKLCIGLVWKFGEWRAKTVSFSSLGRC</sequence>
<dbReference type="EMBL" id="BMAU01021105">
    <property type="protein sequence ID" value="GFX90916.1"/>
    <property type="molecule type" value="Genomic_DNA"/>
</dbReference>
<reference evidence="2" key="1">
    <citation type="submission" date="2020-08" db="EMBL/GenBank/DDBJ databases">
        <title>Multicomponent nature underlies the extraordinary mechanical properties of spider dragline silk.</title>
        <authorList>
            <person name="Kono N."/>
            <person name="Nakamura H."/>
            <person name="Mori M."/>
            <person name="Yoshida Y."/>
            <person name="Ohtoshi R."/>
            <person name="Malay A.D."/>
            <person name="Moran D.A.P."/>
            <person name="Tomita M."/>
            <person name="Numata K."/>
            <person name="Arakawa K."/>
        </authorList>
    </citation>
    <scope>NUCLEOTIDE SEQUENCE</scope>
</reference>
<dbReference type="AlphaFoldDB" id="A0A8X6USK0"/>
<comment type="caution">
    <text evidence="2">The sequence shown here is derived from an EMBL/GenBank/DDBJ whole genome shotgun (WGS) entry which is preliminary data.</text>
</comment>